<dbReference type="EMBL" id="JAVLET010000003">
    <property type="protein sequence ID" value="KAL0471785.1"/>
    <property type="molecule type" value="Genomic_DNA"/>
</dbReference>
<evidence type="ECO:0000256" key="1">
    <source>
        <dbReference type="SAM" id="MobiDB-lite"/>
    </source>
</evidence>
<gene>
    <name evidence="2" type="ORF">QR685DRAFT_401718</name>
</gene>
<feature type="region of interest" description="Disordered" evidence="1">
    <location>
        <begin position="67"/>
        <end position="87"/>
    </location>
</feature>
<evidence type="ECO:0000313" key="2">
    <source>
        <dbReference type="EMBL" id="KAL0471785.1"/>
    </source>
</evidence>
<protein>
    <submittedName>
        <fullName evidence="2">Uncharacterized protein</fullName>
    </submittedName>
</protein>
<feature type="non-terminal residue" evidence="2">
    <location>
        <position position="1"/>
    </location>
</feature>
<keyword evidence="3" id="KW-1185">Reference proteome</keyword>
<accession>A0ABR3DGI0</accession>
<dbReference type="Proteomes" id="UP001451303">
    <property type="component" value="Unassembled WGS sequence"/>
</dbReference>
<evidence type="ECO:0000313" key="3">
    <source>
        <dbReference type="Proteomes" id="UP001451303"/>
    </source>
</evidence>
<feature type="non-terminal residue" evidence="2">
    <location>
        <position position="160"/>
    </location>
</feature>
<organism evidence="2 3">
    <name type="scientific">Neurospora intermedia</name>
    <dbReference type="NCBI Taxonomy" id="5142"/>
    <lineage>
        <taxon>Eukaryota</taxon>
        <taxon>Fungi</taxon>
        <taxon>Dikarya</taxon>
        <taxon>Ascomycota</taxon>
        <taxon>Pezizomycotina</taxon>
        <taxon>Sordariomycetes</taxon>
        <taxon>Sordariomycetidae</taxon>
        <taxon>Sordariales</taxon>
        <taxon>Sordariaceae</taxon>
        <taxon>Neurospora</taxon>
    </lineage>
</organism>
<comment type="caution">
    <text evidence="2">The sequence shown here is derived from an EMBL/GenBank/DDBJ whole genome shotgun (WGS) entry which is preliminary data.</text>
</comment>
<name>A0ABR3DGI0_NEUIN</name>
<proteinExistence type="predicted"/>
<reference evidence="2 3" key="1">
    <citation type="submission" date="2023-09" db="EMBL/GenBank/DDBJ databases">
        <title>Multi-omics analysis of a traditional fermented food reveals byproduct-associated fungal strains for waste-to-food upcycling.</title>
        <authorList>
            <consortium name="Lawrence Berkeley National Laboratory"/>
            <person name="Rekdal V.M."/>
            <person name="Villalobos-Escobedo J.M."/>
            <person name="Rodriguez-Valeron N."/>
            <person name="Garcia M.O."/>
            <person name="Vasquez D.P."/>
            <person name="Damayanti I."/>
            <person name="Sorensen P.M."/>
            <person name="Baidoo E.E."/>
            <person name="De Carvalho A.C."/>
            <person name="Riley R."/>
            <person name="Lipzen A."/>
            <person name="He G."/>
            <person name="Yan M."/>
            <person name="Haridas S."/>
            <person name="Daum C."/>
            <person name="Yoshinaga Y."/>
            <person name="Ng V."/>
            <person name="Grigoriev I.V."/>
            <person name="Munk R."/>
            <person name="Nuraida L."/>
            <person name="Wijaya C.H."/>
            <person name="Morales P.-C."/>
            <person name="Keasling J.D."/>
        </authorList>
    </citation>
    <scope>NUCLEOTIDE SEQUENCE [LARGE SCALE GENOMIC DNA]</scope>
    <source>
        <strain evidence="2 3">FGSC 2613</strain>
    </source>
</reference>
<sequence>LTELPVCVFVSGQDTLSSVAKRLQEQSTEDSKYETVGMREIIKGATDWDWEGVEGEKERDFGWRTAYQQENGTGSSSNEEEGDGVGLFEKGGVKFYERETPARERPEVYATPDRNSGMLVLEFEGSKEWARGMGIGKEGVRRFLEVLGCVLGGDLGPHVR</sequence>